<evidence type="ECO:0000256" key="2">
    <source>
        <dbReference type="ARBA" id="ARBA00006089"/>
    </source>
</evidence>
<keyword evidence="8 14" id="KW-0106">Calcium</keyword>
<keyword evidence="12" id="KW-0325">Glycoprotein</keyword>
<dbReference type="InterPro" id="IPR024589">
    <property type="entry name" value="Ligninase_C"/>
</dbReference>
<evidence type="ECO:0000256" key="12">
    <source>
        <dbReference type="ARBA" id="ARBA00023180"/>
    </source>
</evidence>
<keyword evidence="11" id="KW-1015">Disulfide bond</keyword>
<dbReference type="PROSITE" id="PS50873">
    <property type="entry name" value="PEROXIDASE_4"/>
    <property type="match status" value="1"/>
</dbReference>
<keyword evidence="6 14" id="KW-0479">Metal-binding</keyword>
<evidence type="ECO:0000259" key="15">
    <source>
        <dbReference type="PROSITE" id="PS50873"/>
    </source>
</evidence>
<dbReference type="Pfam" id="PF11895">
    <property type="entry name" value="Peroxidase_ext"/>
    <property type="match status" value="1"/>
</dbReference>
<dbReference type="InterPro" id="IPR010255">
    <property type="entry name" value="Haem_peroxidase_sf"/>
</dbReference>
<feature type="domain" description="Plant heme peroxidase family profile" evidence="15">
    <location>
        <begin position="172"/>
        <end position="359"/>
    </location>
</feature>
<keyword evidence="13" id="KW-0376">Hydrogen peroxide</keyword>
<dbReference type="PRINTS" id="PR00458">
    <property type="entry name" value="PEROXIDASE"/>
</dbReference>
<sequence length="442" mass="47405">MLCKSSLRTLAPTLAFFVSVTNALVAPRSPTFFPFSFPFFGGGGERGHHHHDGNPGFGAGNGGGNQGSSSVCSNGQSTQNQVCCVWYDVLQDVQANLFSGGQCDDFAHDSLRLTFHDGIGFSFALTAQGLWGGGGADGSIIEHSDVEMSWGVNEGLELIVEEQRKIADTWGVSYGDIIQFAGAVSVRNCAGGPKIQFLAGRSKDTQAAPPNLVPEAFDSVDTILARMADAGFSANDLVDLMASHSIGFQEHVDTTVPGTPFDTTPQELDSQFFLETMLRGTINIGGQNTLNPGEALSPIPGEFRLQSDFLLARDGRTSCRWQEWAAEEANMQAAFATAMAKLAITGQDVSQLADCSEVIPNAQPYTPRLPHLPPQKSFFDIEFSCPATKKLGNGNNRGWQTLPGPLQRIPTIYSQPGFLRTVVQATTKGSGGIWDWISSLFN</sequence>
<keyword evidence="3" id="KW-0964">Secreted</keyword>
<dbReference type="PRINTS" id="PR00462">
    <property type="entry name" value="LIGNINASE"/>
</dbReference>
<evidence type="ECO:0000256" key="1">
    <source>
        <dbReference type="ARBA" id="ARBA00004613"/>
    </source>
</evidence>
<dbReference type="CDD" id="cd00692">
    <property type="entry name" value="ligninase"/>
    <property type="match status" value="1"/>
</dbReference>
<evidence type="ECO:0000256" key="3">
    <source>
        <dbReference type="ARBA" id="ARBA00022525"/>
    </source>
</evidence>
<dbReference type="Proteomes" id="UP001498398">
    <property type="component" value="Unassembled WGS sequence"/>
</dbReference>
<dbReference type="EMBL" id="JBANRG010000088">
    <property type="protein sequence ID" value="KAK7437143.1"/>
    <property type="molecule type" value="Genomic_DNA"/>
</dbReference>
<keyword evidence="17" id="KW-1185">Reference proteome</keyword>
<protein>
    <recommendedName>
        <fullName evidence="14">Peroxidase</fullName>
        <ecNumber evidence="14">1.11.1.-</ecNumber>
    </recommendedName>
</protein>
<dbReference type="SUPFAM" id="SSF48113">
    <property type="entry name" value="Heme-dependent peroxidases"/>
    <property type="match status" value="1"/>
</dbReference>
<dbReference type="PANTHER" id="PTHR31356:SF66">
    <property type="entry name" value="CATALASE-PEROXIDASE"/>
    <property type="match status" value="1"/>
</dbReference>
<dbReference type="InterPro" id="IPR019793">
    <property type="entry name" value="Peroxidases_heam-ligand_BS"/>
</dbReference>
<dbReference type="Gene3D" id="1.10.520.10">
    <property type="match status" value="1"/>
</dbReference>
<evidence type="ECO:0000256" key="10">
    <source>
        <dbReference type="ARBA" id="ARBA00023004"/>
    </source>
</evidence>
<keyword evidence="4 14" id="KW-0575">Peroxidase</keyword>
<evidence type="ECO:0000256" key="4">
    <source>
        <dbReference type="ARBA" id="ARBA00022559"/>
    </source>
</evidence>
<reference evidence="16 17" key="1">
    <citation type="submission" date="2024-01" db="EMBL/GenBank/DDBJ databases">
        <title>A draft genome for the cacao thread blight pathogen Marasmiellus scandens.</title>
        <authorList>
            <person name="Baruah I.K."/>
            <person name="Leung J."/>
            <person name="Bukari Y."/>
            <person name="Amoako-Attah I."/>
            <person name="Meinhardt L.W."/>
            <person name="Bailey B.A."/>
            <person name="Cohen S.P."/>
        </authorList>
    </citation>
    <scope>NUCLEOTIDE SEQUENCE [LARGE SCALE GENOMIC DNA]</scope>
    <source>
        <strain evidence="16 17">GH-19</strain>
    </source>
</reference>
<keyword evidence="7 14" id="KW-0732">Signal</keyword>
<comment type="cofactor">
    <cofactor evidence="14">
        <name>Ca(2+)</name>
        <dbReference type="ChEBI" id="CHEBI:29108"/>
    </cofactor>
    <text evidence="14">Binds 2 calcium ions per subunit.</text>
</comment>
<dbReference type="EC" id="1.11.1.-" evidence="14"/>
<dbReference type="InterPro" id="IPR002016">
    <property type="entry name" value="Haem_peroxidase"/>
</dbReference>
<evidence type="ECO:0000256" key="6">
    <source>
        <dbReference type="ARBA" id="ARBA00022723"/>
    </source>
</evidence>
<evidence type="ECO:0000256" key="8">
    <source>
        <dbReference type="ARBA" id="ARBA00022837"/>
    </source>
</evidence>
<proteinExistence type="inferred from homology"/>
<evidence type="ECO:0000256" key="13">
    <source>
        <dbReference type="ARBA" id="ARBA00023324"/>
    </source>
</evidence>
<evidence type="ECO:0000256" key="9">
    <source>
        <dbReference type="ARBA" id="ARBA00023002"/>
    </source>
</evidence>
<name>A0ABR1INI2_9AGAR</name>
<comment type="subcellular location">
    <subcellularLocation>
        <location evidence="1">Secreted</location>
    </subcellularLocation>
</comment>
<dbReference type="InterPro" id="IPR044831">
    <property type="entry name" value="Ccp1-like"/>
</dbReference>
<keyword evidence="10" id="KW-0408">Iron</keyword>
<feature type="chain" id="PRO_5045013235" description="Peroxidase" evidence="14">
    <location>
        <begin position="24"/>
        <end position="442"/>
    </location>
</feature>
<evidence type="ECO:0000313" key="17">
    <source>
        <dbReference type="Proteomes" id="UP001498398"/>
    </source>
</evidence>
<dbReference type="GO" id="GO:0016689">
    <property type="term" value="F:manganese peroxidase activity"/>
    <property type="evidence" value="ECO:0007669"/>
    <property type="project" value="UniProtKB-EC"/>
</dbReference>
<evidence type="ECO:0000256" key="11">
    <source>
        <dbReference type="ARBA" id="ARBA00023157"/>
    </source>
</evidence>
<dbReference type="Pfam" id="PF00141">
    <property type="entry name" value="peroxidase"/>
    <property type="match status" value="1"/>
</dbReference>
<gene>
    <name evidence="16" type="primary">GP1_18</name>
    <name evidence="16" type="ORF">VKT23_018768</name>
</gene>
<comment type="caution">
    <text evidence="16">The sequence shown here is derived from an EMBL/GenBank/DDBJ whole genome shotgun (WGS) entry which is preliminary data.</text>
</comment>
<evidence type="ECO:0000256" key="5">
    <source>
        <dbReference type="ARBA" id="ARBA00022617"/>
    </source>
</evidence>
<dbReference type="InterPro" id="IPR001621">
    <property type="entry name" value="Ligninase"/>
</dbReference>
<evidence type="ECO:0000313" key="16">
    <source>
        <dbReference type="EMBL" id="KAK7437143.1"/>
    </source>
</evidence>
<evidence type="ECO:0000256" key="14">
    <source>
        <dbReference type="RuleBase" id="RU363051"/>
    </source>
</evidence>
<keyword evidence="5" id="KW-0349">Heme</keyword>
<accession>A0ABR1INI2</accession>
<comment type="similarity">
    <text evidence="2 14">Belongs to the peroxidase family. Ligninase subfamily.</text>
</comment>
<evidence type="ECO:0000256" key="7">
    <source>
        <dbReference type="ARBA" id="ARBA00022729"/>
    </source>
</evidence>
<dbReference type="PANTHER" id="PTHR31356">
    <property type="entry name" value="THYLAKOID LUMENAL 29 KDA PROTEIN, CHLOROPLASTIC-RELATED"/>
    <property type="match status" value="1"/>
</dbReference>
<dbReference type="Gene3D" id="1.10.420.10">
    <property type="entry name" value="Peroxidase, domain 2"/>
    <property type="match status" value="1"/>
</dbReference>
<keyword evidence="9 14" id="KW-0560">Oxidoreductase</keyword>
<organism evidence="16 17">
    <name type="scientific">Marasmiellus scandens</name>
    <dbReference type="NCBI Taxonomy" id="2682957"/>
    <lineage>
        <taxon>Eukaryota</taxon>
        <taxon>Fungi</taxon>
        <taxon>Dikarya</taxon>
        <taxon>Basidiomycota</taxon>
        <taxon>Agaricomycotina</taxon>
        <taxon>Agaricomycetes</taxon>
        <taxon>Agaricomycetidae</taxon>
        <taxon>Agaricales</taxon>
        <taxon>Marasmiineae</taxon>
        <taxon>Omphalotaceae</taxon>
        <taxon>Marasmiellus</taxon>
    </lineage>
</organism>
<feature type="signal peptide" evidence="14">
    <location>
        <begin position="1"/>
        <end position="23"/>
    </location>
</feature>
<dbReference type="PROSITE" id="PS00435">
    <property type="entry name" value="PEROXIDASE_1"/>
    <property type="match status" value="1"/>
</dbReference>